<accession>A0ABX0IW83</accession>
<reference evidence="1 2" key="2">
    <citation type="submission" date="2019-05" db="EMBL/GenBank/DDBJ databases">
        <authorList>
            <person name="Lianzixin W."/>
        </authorList>
    </citation>
    <scope>NUCLEOTIDE SEQUENCE [LARGE SCALE GENOMIC DNA]</scope>
    <source>
        <strain evidence="1 2">EC11</strain>
    </source>
</reference>
<organism evidence="1 2">
    <name type="scientific">Flavobacterium jejuense</name>
    <dbReference type="NCBI Taxonomy" id="1544455"/>
    <lineage>
        <taxon>Bacteria</taxon>
        <taxon>Pseudomonadati</taxon>
        <taxon>Bacteroidota</taxon>
        <taxon>Flavobacteriia</taxon>
        <taxon>Flavobacteriales</taxon>
        <taxon>Flavobacteriaceae</taxon>
        <taxon>Flavobacterium</taxon>
    </lineage>
</organism>
<reference evidence="1 2" key="3">
    <citation type="submission" date="2020-02" db="EMBL/GenBank/DDBJ databases">
        <title>Flavobacterium profundi sp. nov., isolated from a deep-sea seamount.</title>
        <authorList>
            <person name="Zhang D.-C."/>
        </authorList>
    </citation>
    <scope>NUCLEOTIDE SEQUENCE [LARGE SCALE GENOMIC DNA]</scope>
    <source>
        <strain evidence="1 2">EC11</strain>
    </source>
</reference>
<sequence>TIEYLYNATGQKIAKKVTENSTITTTEYLAGGFQYKGAFLQFFPHAEGYVNVVDSHGVNNYNYVFNYTDHLGNIRLSYGVDPSTGSVKIMEENHYYAFGLKHTNYNSDQLLYQKNANEVIVLKGGTPTVQSTYQYKYNGKELQTELGLNMYDYGARN</sequence>
<evidence type="ECO:0000313" key="2">
    <source>
        <dbReference type="Proteomes" id="UP000817854"/>
    </source>
</evidence>
<keyword evidence="2" id="KW-1185">Reference proteome</keyword>
<comment type="caution">
    <text evidence="1">The sequence shown here is derived from an EMBL/GenBank/DDBJ whole genome shotgun (WGS) entry which is preliminary data.</text>
</comment>
<feature type="non-terminal residue" evidence="1">
    <location>
        <position position="157"/>
    </location>
</feature>
<gene>
    <name evidence="1" type="ORF">FIA58_021165</name>
</gene>
<evidence type="ECO:0000313" key="1">
    <source>
        <dbReference type="EMBL" id="NHN28190.1"/>
    </source>
</evidence>
<dbReference type="EMBL" id="VEVQ02000050">
    <property type="protein sequence ID" value="NHN28190.1"/>
    <property type="molecule type" value="Genomic_DNA"/>
</dbReference>
<feature type="non-terminal residue" evidence="1">
    <location>
        <position position="1"/>
    </location>
</feature>
<dbReference type="Proteomes" id="UP000817854">
    <property type="component" value="Unassembled WGS sequence"/>
</dbReference>
<protein>
    <submittedName>
        <fullName evidence="1">Type IV secretion protein Rhs</fullName>
    </submittedName>
</protein>
<name>A0ABX0IW83_9FLAO</name>
<proteinExistence type="predicted"/>
<dbReference type="Gene3D" id="2.180.10.10">
    <property type="entry name" value="RHS repeat-associated core"/>
    <property type="match status" value="1"/>
</dbReference>
<reference evidence="2" key="1">
    <citation type="submission" date="2019-05" db="EMBL/GenBank/DDBJ databases">
        <title>Flavobacterium profundi sp. nov., isolated from a deep-sea seamount.</title>
        <authorList>
            <person name="Zhang D.-C."/>
        </authorList>
    </citation>
    <scope>NUCLEOTIDE SEQUENCE [LARGE SCALE GENOMIC DNA]</scope>
    <source>
        <strain evidence="2">EC11</strain>
    </source>
</reference>